<gene>
    <name evidence="2" type="ORF">PoB_000982800</name>
</gene>
<protein>
    <submittedName>
        <fullName evidence="2">Uncharacterized protein</fullName>
    </submittedName>
</protein>
<accession>A0AAV3YLU6</accession>
<reference evidence="2 3" key="1">
    <citation type="journal article" date="2021" name="Elife">
        <title>Chloroplast acquisition without the gene transfer in kleptoplastic sea slugs, Plakobranchus ocellatus.</title>
        <authorList>
            <person name="Maeda T."/>
            <person name="Takahashi S."/>
            <person name="Yoshida T."/>
            <person name="Shimamura S."/>
            <person name="Takaki Y."/>
            <person name="Nagai Y."/>
            <person name="Toyoda A."/>
            <person name="Suzuki Y."/>
            <person name="Arimoto A."/>
            <person name="Ishii H."/>
            <person name="Satoh N."/>
            <person name="Nishiyama T."/>
            <person name="Hasebe M."/>
            <person name="Maruyama T."/>
            <person name="Minagawa J."/>
            <person name="Obokata J."/>
            <person name="Shigenobu S."/>
        </authorList>
    </citation>
    <scope>NUCLEOTIDE SEQUENCE [LARGE SCALE GENOMIC DNA]</scope>
</reference>
<feature type="region of interest" description="Disordered" evidence="1">
    <location>
        <begin position="27"/>
        <end position="54"/>
    </location>
</feature>
<evidence type="ECO:0000313" key="2">
    <source>
        <dbReference type="EMBL" id="GFN83322.1"/>
    </source>
</evidence>
<keyword evidence="3" id="KW-1185">Reference proteome</keyword>
<feature type="region of interest" description="Disordered" evidence="1">
    <location>
        <begin position="144"/>
        <end position="163"/>
    </location>
</feature>
<dbReference type="EMBL" id="BLXT01001140">
    <property type="protein sequence ID" value="GFN83322.1"/>
    <property type="molecule type" value="Genomic_DNA"/>
</dbReference>
<dbReference type="AlphaFoldDB" id="A0AAV3YLU6"/>
<name>A0AAV3YLU6_9GAST</name>
<proteinExistence type="predicted"/>
<dbReference type="Proteomes" id="UP000735302">
    <property type="component" value="Unassembled WGS sequence"/>
</dbReference>
<organism evidence="2 3">
    <name type="scientific">Plakobranchus ocellatus</name>
    <dbReference type="NCBI Taxonomy" id="259542"/>
    <lineage>
        <taxon>Eukaryota</taxon>
        <taxon>Metazoa</taxon>
        <taxon>Spiralia</taxon>
        <taxon>Lophotrochozoa</taxon>
        <taxon>Mollusca</taxon>
        <taxon>Gastropoda</taxon>
        <taxon>Heterobranchia</taxon>
        <taxon>Euthyneura</taxon>
        <taxon>Panpulmonata</taxon>
        <taxon>Sacoglossa</taxon>
        <taxon>Placobranchoidea</taxon>
        <taxon>Plakobranchidae</taxon>
        <taxon>Plakobranchus</taxon>
    </lineage>
</organism>
<evidence type="ECO:0000256" key="1">
    <source>
        <dbReference type="SAM" id="MobiDB-lite"/>
    </source>
</evidence>
<feature type="region of interest" description="Disordered" evidence="1">
    <location>
        <begin position="102"/>
        <end position="134"/>
    </location>
</feature>
<sequence length="239" mass="27466">MCDTKVCQCSESSLTTDNEHLTLSIRSVGNGGAGGNRRLPKPPKTPPKSNAEKCREYKERLKKDPERYQQMVERNRLLCKALLIKEIIIYCAFLLRNQLKEEETKKAPTPQASSTPASTPTRAARRKLEKQLAEKREKARLRQAKRRAAIKANPQRYRREKEKRRVKYIASRESLFCEESSPATSKRQFSLAKVLSGLKQTFQKSRTKLSLMRLDLVKKNLGSQNHHTNKLFILPTTSQ</sequence>
<comment type="caution">
    <text evidence="2">The sequence shown here is derived from an EMBL/GenBank/DDBJ whole genome shotgun (WGS) entry which is preliminary data.</text>
</comment>
<feature type="compositionally biased region" description="Polar residues" evidence="1">
    <location>
        <begin position="110"/>
        <end position="121"/>
    </location>
</feature>
<evidence type="ECO:0000313" key="3">
    <source>
        <dbReference type="Proteomes" id="UP000735302"/>
    </source>
</evidence>